<reference evidence="1" key="2">
    <citation type="journal article" date="2015" name="Fish Shellfish Immunol.">
        <title>Early steps in the European eel (Anguilla anguilla)-Vibrio vulnificus interaction in the gills: Role of the RtxA13 toxin.</title>
        <authorList>
            <person name="Callol A."/>
            <person name="Pajuelo D."/>
            <person name="Ebbesson L."/>
            <person name="Teles M."/>
            <person name="MacKenzie S."/>
            <person name="Amaro C."/>
        </authorList>
    </citation>
    <scope>NUCLEOTIDE SEQUENCE</scope>
</reference>
<name>A0A0E9U368_ANGAN</name>
<dbReference type="EMBL" id="GBXM01048233">
    <property type="protein sequence ID" value="JAH60344.1"/>
    <property type="molecule type" value="Transcribed_RNA"/>
</dbReference>
<protein>
    <submittedName>
        <fullName evidence="1">Uncharacterized protein</fullName>
    </submittedName>
</protein>
<reference evidence="1" key="1">
    <citation type="submission" date="2014-11" db="EMBL/GenBank/DDBJ databases">
        <authorList>
            <person name="Amaro Gonzalez C."/>
        </authorList>
    </citation>
    <scope>NUCLEOTIDE SEQUENCE</scope>
</reference>
<dbReference type="AlphaFoldDB" id="A0A0E9U368"/>
<organism evidence="1">
    <name type="scientific">Anguilla anguilla</name>
    <name type="common">European freshwater eel</name>
    <name type="synonym">Muraena anguilla</name>
    <dbReference type="NCBI Taxonomy" id="7936"/>
    <lineage>
        <taxon>Eukaryota</taxon>
        <taxon>Metazoa</taxon>
        <taxon>Chordata</taxon>
        <taxon>Craniata</taxon>
        <taxon>Vertebrata</taxon>
        <taxon>Euteleostomi</taxon>
        <taxon>Actinopterygii</taxon>
        <taxon>Neopterygii</taxon>
        <taxon>Teleostei</taxon>
        <taxon>Anguilliformes</taxon>
        <taxon>Anguillidae</taxon>
        <taxon>Anguilla</taxon>
    </lineage>
</organism>
<accession>A0A0E9U368</accession>
<evidence type="ECO:0000313" key="1">
    <source>
        <dbReference type="EMBL" id="JAH60344.1"/>
    </source>
</evidence>
<proteinExistence type="predicted"/>
<sequence length="41" mass="5230">MNTDKKDYPYVLIFVRWFSCRCFFKYLHFMCSPYQYWSLTT</sequence>